<proteinExistence type="predicted"/>
<sequence>MAAPGDPASRAAVRAARRAGGGIECRASHVVALDLDVHGNDDGPGVLAALADRLGETVPETFAPREPLITLVEARDVVRLLMHSSEVGDGDSEGELDAYALATDTAARLPSE</sequence>
<name>A0AAU2VFY5_9ACTN</name>
<reference evidence="1" key="1">
    <citation type="submission" date="2022-10" db="EMBL/GenBank/DDBJ databases">
        <title>The complete genomes of actinobacterial strains from the NBC collection.</title>
        <authorList>
            <person name="Joergensen T.S."/>
            <person name="Alvarez Arevalo M."/>
            <person name="Sterndorff E.B."/>
            <person name="Faurdal D."/>
            <person name="Vuksanovic O."/>
            <person name="Mourched A.-S."/>
            <person name="Charusanti P."/>
            <person name="Shaw S."/>
            <person name="Blin K."/>
            <person name="Weber T."/>
        </authorList>
    </citation>
    <scope>NUCLEOTIDE SEQUENCE</scope>
    <source>
        <strain evidence="1">NBC_00003</strain>
    </source>
</reference>
<organism evidence="1">
    <name type="scientific">Streptomyces sp. NBC_00003</name>
    <dbReference type="NCBI Taxonomy" id="2903608"/>
    <lineage>
        <taxon>Bacteria</taxon>
        <taxon>Bacillati</taxon>
        <taxon>Actinomycetota</taxon>
        <taxon>Actinomycetes</taxon>
        <taxon>Kitasatosporales</taxon>
        <taxon>Streptomycetaceae</taxon>
        <taxon>Streptomyces</taxon>
    </lineage>
</organism>
<accession>A0AAU2VFY5</accession>
<evidence type="ECO:0000313" key="1">
    <source>
        <dbReference type="EMBL" id="WTW66210.1"/>
    </source>
</evidence>
<gene>
    <name evidence="1" type="ORF">OG549_39445</name>
</gene>
<dbReference type="EMBL" id="CP108318">
    <property type="protein sequence ID" value="WTW66210.1"/>
    <property type="molecule type" value="Genomic_DNA"/>
</dbReference>
<protein>
    <submittedName>
        <fullName evidence="1">Bifunctional DNA primase/polymerase</fullName>
    </submittedName>
</protein>
<dbReference type="AlphaFoldDB" id="A0AAU2VFY5"/>